<accession>A0AAU8NH86</accession>
<gene>
    <name evidence="2" type="ORF">ABXS70_05115</name>
</gene>
<feature type="transmembrane region" description="Helical" evidence="1">
    <location>
        <begin position="9"/>
        <end position="30"/>
    </location>
</feature>
<evidence type="ECO:0000256" key="1">
    <source>
        <dbReference type="SAM" id="Phobius"/>
    </source>
</evidence>
<keyword evidence="1" id="KW-0472">Membrane</keyword>
<name>A0AAU8NH86_9BACL</name>
<dbReference type="RefSeq" id="WP_366294371.1">
    <property type="nucleotide sequence ID" value="NZ_CP159992.1"/>
</dbReference>
<keyword evidence="1" id="KW-1133">Transmembrane helix</keyword>
<protein>
    <submittedName>
        <fullName evidence="2">Uncharacterized protein</fullName>
    </submittedName>
</protein>
<dbReference type="AlphaFoldDB" id="A0AAU8NH86"/>
<reference evidence="2" key="1">
    <citation type="submission" date="2024-05" db="EMBL/GenBank/DDBJ databases">
        <title>Draft genome assemblies of 36 bacteria isolated from hibernating arctic ground squirrels.</title>
        <authorList>
            <person name="McKee H."/>
            <person name="Mullen L."/>
            <person name="Drown D.M."/>
            <person name="Duddleston K.N."/>
        </authorList>
    </citation>
    <scope>NUCLEOTIDE SEQUENCE</scope>
    <source>
        <strain evidence="2">AN1007</strain>
    </source>
</reference>
<organism evidence="2">
    <name type="scientific">Paenibacillus sp. AN1007</name>
    <dbReference type="NCBI Taxonomy" id="3151385"/>
    <lineage>
        <taxon>Bacteria</taxon>
        <taxon>Bacillati</taxon>
        <taxon>Bacillota</taxon>
        <taxon>Bacilli</taxon>
        <taxon>Bacillales</taxon>
        <taxon>Paenibacillaceae</taxon>
        <taxon>Paenibacillus</taxon>
    </lineage>
</organism>
<evidence type="ECO:0000313" key="2">
    <source>
        <dbReference type="EMBL" id="XCP96096.1"/>
    </source>
</evidence>
<keyword evidence="1" id="KW-0812">Transmembrane</keyword>
<proteinExistence type="predicted"/>
<dbReference type="EMBL" id="CP159992">
    <property type="protein sequence ID" value="XCP96096.1"/>
    <property type="molecule type" value="Genomic_DNA"/>
</dbReference>
<sequence length="140" mass="15814">MVNSKLKKVGWFGGILVTLTIIFVCSYQVYQNVESVHNYFSPKTSSVLAIDAKSEEWNSVKFGGNDFVKFDSVFWDKTIINDANSEGNVLLRVKDDKGNIVINEFEVSPGTSKKLDDLSKDQQYFFEVKAQQGQFIINAI</sequence>